<dbReference type="Pfam" id="PF13377">
    <property type="entry name" value="Peripla_BP_3"/>
    <property type="match status" value="1"/>
</dbReference>
<dbReference type="InterPro" id="IPR010982">
    <property type="entry name" value="Lambda_DNA-bd_dom_sf"/>
</dbReference>
<keyword evidence="3" id="KW-0804">Transcription</keyword>
<keyword evidence="2" id="KW-0238">DNA-binding</keyword>
<dbReference type="GO" id="GO:0003700">
    <property type="term" value="F:DNA-binding transcription factor activity"/>
    <property type="evidence" value="ECO:0007669"/>
    <property type="project" value="TreeGrafter"/>
</dbReference>
<feature type="domain" description="HTH lacI-type" evidence="4">
    <location>
        <begin position="15"/>
        <end position="69"/>
    </location>
</feature>
<dbReference type="AlphaFoldDB" id="A0A1I5AEP6"/>
<dbReference type="Pfam" id="PF00356">
    <property type="entry name" value="LacI"/>
    <property type="match status" value="1"/>
</dbReference>
<accession>A0A1I5AEP6</accession>
<dbReference type="STRING" id="995034.SAMN05216219_1398"/>
<evidence type="ECO:0000256" key="1">
    <source>
        <dbReference type="ARBA" id="ARBA00023015"/>
    </source>
</evidence>
<dbReference type="Gene3D" id="3.40.50.2300">
    <property type="match status" value="2"/>
</dbReference>
<dbReference type="InterPro" id="IPR028082">
    <property type="entry name" value="Peripla_BP_I"/>
</dbReference>
<sequence length="347" mass="37157">MVTHETSGQEIASRPRIGDIARAAGVSTAAVSYALNNRAGVSTQTRDRILDVAARLGWSPHDAARRLSSARSETIGMVIGRSAEVVATEPFFGSFTAGVSEVLSGESHSLTLQVVPDVDAEMSTLEKWWARRTVDGVLLLDPRAADPRIRLVEKLGMPTVVAGGPVANASVTSIWTDDEAGMREAVAHLLALGHRRFARISESGTLLHSMTRTGAMVGALREAGLPKPTVFELDDTPDSAETLTHRLLDQQVRPSVILCDNDLVGISVLSTLHERGLDVPRDISVMVWDDSLLCQRMSPSLSAMRRDVLSYGAQSARALLRMVRGAAPSVELHSVPSFIARASTGPA</sequence>
<dbReference type="SUPFAM" id="SSF53822">
    <property type="entry name" value="Periplasmic binding protein-like I"/>
    <property type="match status" value="1"/>
</dbReference>
<proteinExistence type="predicted"/>
<keyword evidence="6" id="KW-1185">Reference proteome</keyword>
<dbReference type="PANTHER" id="PTHR30146">
    <property type="entry name" value="LACI-RELATED TRANSCRIPTIONAL REPRESSOR"/>
    <property type="match status" value="1"/>
</dbReference>
<evidence type="ECO:0000313" key="5">
    <source>
        <dbReference type="EMBL" id="SFN60903.1"/>
    </source>
</evidence>
<dbReference type="Gene3D" id="1.10.260.40">
    <property type="entry name" value="lambda repressor-like DNA-binding domains"/>
    <property type="match status" value="1"/>
</dbReference>
<reference evidence="6" key="1">
    <citation type="submission" date="2016-10" db="EMBL/GenBank/DDBJ databases">
        <authorList>
            <person name="Varghese N."/>
            <person name="Submissions S."/>
        </authorList>
    </citation>
    <scope>NUCLEOTIDE SEQUENCE [LARGE SCALE GENOMIC DNA]</scope>
    <source>
        <strain evidence="6">CGMCC 1.11101</strain>
    </source>
</reference>
<dbReference type="PROSITE" id="PS00356">
    <property type="entry name" value="HTH_LACI_1"/>
    <property type="match status" value="1"/>
</dbReference>
<dbReference type="GO" id="GO:0000976">
    <property type="term" value="F:transcription cis-regulatory region binding"/>
    <property type="evidence" value="ECO:0007669"/>
    <property type="project" value="TreeGrafter"/>
</dbReference>
<dbReference type="SMART" id="SM00354">
    <property type="entry name" value="HTH_LACI"/>
    <property type="match status" value="1"/>
</dbReference>
<dbReference type="CDD" id="cd01392">
    <property type="entry name" value="HTH_LacI"/>
    <property type="match status" value="1"/>
</dbReference>
<evidence type="ECO:0000256" key="3">
    <source>
        <dbReference type="ARBA" id="ARBA00023163"/>
    </source>
</evidence>
<evidence type="ECO:0000256" key="2">
    <source>
        <dbReference type="ARBA" id="ARBA00023125"/>
    </source>
</evidence>
<name>A0A1I5AEP6_9MICO</name>
<dbReference type="SUPFAM" id="SSF47413">
    <property type="entry name" value="lambda repressor-like DNA-binding domains"/>
    <property type="match status" value="1"/>
</dbReference>
<dbReference type="Proteomes" id="UP000198867">
    <property type="component" value="Unassembled WGS sequence"/>
</dbReference>
<dbReference type="InterPro" id="IPR000843">
    <property type="entry name" value="HTH_LacI"/>
</dbReference>
<protein>
    <submittedName>
        <fullName evidence="5">Transcriptional regulator, LacI family</fullName>
    </submittedName>
</protein>
<evidence type="ECO:0000313" key="6">
    <source>
        <dbReference type="Proteomes" id="UP000198867"/>
    </source>
</evidence>
<organism evidence="5 6">
    <name type="scientific">Mycetocola miduiensis</name>
    <dbReference type="NCBI Taxonomy" id="995034"/>
    <lineage>
        <taxon>Bacteria</taxon>
        <taxon>Bacillati</taxon>
        <taxon>Actinomycetota</taxon>
        <taxon>Actinomycetes</taxon>
        <taxon>Micrococcales</taxon>
        <taxon>Microbacteriaceae</taxon>
        <taxon>Mycetocola</taxon>
    </lineage>
</organism>
<dbReference type="EMBL" id="FOVM01000003">
    <property type="protein sequence ID" value="SFN60903.1"/>
    <property type="molecule type" value="Genomic_DNA"/>
</dbReference>
<dbReference type="PROSITE" id="PS50932">
    <property type="entry name" value="HTH_LACI_2"/>
    <property type="match status" value="1"/>
</dbReference>
<evidence type="ECO:0000259" key="4">
    <source>
        <dbReference type="PROSITE" id="PS50932"/>
    </source>
</evidence>
<dbReference type="CDD" id="cd06267">
    <property type="entry name" value="PBP1_LacI_sugar_binding-like"/>
    <property type="match status" value="1"/>
</dbReference>
<gene>
    <name evidence="5" type="ORF">SAMN05216219_1398</name>
</gene>
<dbReference type="PANTHER" id="PTHR30146:SF155">
    <property type="entry name" value="ALANINE RACEMASE"/>
    <property type="match status" value="1"/>
</dbReference>
<dbReference type="InterPro" id="IPR046335">
    <property type="entry name" value="LacI/GalR-like_sensor"/>
</dbReference>
<keyword evidence="1" id="KW-0805">Transcription regulation</keyword>